<sequence length="34" mass="3692">MTTCKDCGRIILAAWGPRCWKCTGAHVLSEVADV</sequence>
<dbReference type="GeneID" id="77929316"/>
<name>A0A7L7SIN4_9CAUD</name>
<dbReference type="EMBL" id="MT771342">
    <property type="protein sequence ID" value="QOC55980.1"/>
    <property type="molecule type" value="Genomic_DNA"/>
</dbReference>
<dbReference type="KEGG" id="vg:77929316"/>
<protein>
    <submittedName>
        <fullName evidence="1">Uncharacterized protein</fullName>
    </submittedName>
</protein>
<organism evidence="1 2">
    <name type="scientific">Gordonia phage Matteo</name>
    <dbReference type="NCBI Taxonomy" id="2759392"/>
    <lineage>
        <taxon>Viruses</taxon>
        <taxon>Duplodnaviria</taxon>
        <taxon>Heunggongvirae</taxon>
        <taxon>Uroviricota</taxon>
        <taxon>Caudoviricetes</taxon>
        <taxon>Attisvirus</taxon>
        <taxon>Attisvirus matteo</taxon>
    </lineage>
</organism>
<proteinExistence type="predicted"/>
<accession>A0A7L7SIN4</accession>
<gene>
    <name evidence="1" type="primary">50</name>
    <name evidence="1" type="ORF">SEA_MATTEO_50</name>
</gene>
<evidence type="ECO:0000313" key="1">
    <source>
        <dbReference type="EMBL" id="QOC55980.1"/>
    </source>
</evidence>
<evidence type="ECO:0000313" key="2">
    <source>
        <dbReference type="Proteomes" id="UP000516550"/>
    </source>
</evidence>
<dbReference type="RefSeq" id="YP_010653481.1">
    <property type="nucleotide sequence ID" value="NC_070798.1"/>
</dbReference>
<reference evidence="1 2" key="1">
    <citation type="submission" date="2020-07" db="EMBL/GenBank/DDBJ databases">
        <authorList>
            <person name="McAllister N."/>
            <person name="Young J."/>
            <person name="Gollmer S."/>
            <person name="Akhtar Z.M."/>
            <person name="Amr M."/>
            <person name="Desai R.P."/>
            <person name="Lewis C.M."/>
            <person name="Oday Z.S."/>
            <person name="Robertson L.A."/>
            <person name="Yannam M.R."/>
            <person name="Butela K.A."/>
            <person name="Garlena R.A."/>
            <person name="Russell D.A."/>
            <person name="Pope W.H."/>
            <person name="Jacobs-Sera D."/>
            <person name="Hatfull G.F."/>
        </authorList>
    </citation>
    <scope>NUCLEOTIDE SEQUENCE [LARGE SCALE GENOMIC DNA]</scope>
</reference>
<keyword evidence="2" id="KW-1185">Reference proteome</keyword>
<dbReference type="Proteomes" id="UP000516550">
    <property type="component" value="Genome"/>
</dbReference>